<protein>
    <submittedName>
        <fullName evidence="1">Histone family protein DNA-binding protein</fullName>
    </submittedName>
</protein>
<dbReference type="GO" id="GO:0003677">
    <property type="term" value="F:DNA binding"/>
    <property type="evidence" value="ECO:0007669"/>
    <property type="project" value="UniProtKB-KW"/>
</dbReference>
<dbReference type="Gene3D" id="4.10.520.10">
    <property type="entry name" value="IHF-like DNA-binding proteins"/>
    <property type="match status" value="1"/>
</dbReference>
<reference evidence="1 2" key="1">
    <citation type="submission" date="2011-01" db="EMBL/GenBank/DDBJ databases">
        <title>Complete sequence of chromosome of Streptomyces flavogriseus ATCC 33331.</title>
        <authorList>
            <consortium name="US DOE Joint Genome Institute"/>
            <person name="Lucas S."/>
            <person name="Copeland A."/>
            <person name="Lapidus A."/>
            <person name="Cheng J.-F."/>
            <person name="Goodwin L."/>
            <person name="Pitluck S."/>
            <person name="Davenport K."/>
            <person name="Detter J.C."/>
            <person name="Han C."/>
            <person name="Tapia R."/>
            <person name="Land M."/>
            <person name="Hauser L."/>
            <person name="Kyrpides N."/>
            <person name="Ivanova N."/>
            <person name="Ovchinnikova G."/>
            <person name="Pagani I."/>
            <person name="Brumm P."/>
            <person name="Mead D."/>
            <person name="Woyke T."/>
        </authorList>
    </citation>
    <scope>NUCLEOTIDE SEQUENCE [LARGE SCALE GENOMIC DNA]</scope>
    <source>
        <strain evidence="2">ATCC 33331 / IAF-45CD</strain>
    </source>
</reference>
<keyword evidence="1" id="KW-0238">DNA-binding</keyword>
<dbReference type="OrthoDB" id="4234928at2"/>
<dbReference type="Proteomes" id="UP000002066">
    <property type="component" value="Chromosome"/>
</dbReference>
<dbReference type="KEGG" id="sfa:Sfla_5622"/>
<dbReference type="InterPro" id="IPR010992">
    <property type="entry name" value="IHF-like_DNA-bd_dom_sf"/>
</dbReference>
<evidence type="ECO:0000313" key="2">
    <source>
        <dbReference type="Proteomes" id="UP000002066"/>
    </source>
</evidence>
<accession>A0A8D4BDT7</accession>
<dbReference type="InterPro" id="IPR000119">
    <property type="entry name" value="Hist_DNA-bd"/>
</dbReference>
<name>A0A8D4BDT7_STRFA</name>
<dbReference type="AlphaFoldDB" id="A0A8D4BDT7"/>
<dbReference type="GO" id="GO:0030527">
    <property type="term" value="F:structural constituent of chromatin"/>
    <property type="evidence" value="ECO:0007669"/>
    <property type="project" value="InterPro"/>
</dbReference>
<dbReference type="SUPFAM" id="SSF47729">
    <property type="entry name" value="IHF-like DNA-binding proteins"/>
    <property type="match status" value="1"/>
</dbReference>
<dbReference type="Pfam" id="PF00216">
    <property type="entry name" value="Bac_DNA_binding"/>
    <property type="match status" value="1"/>
</dbReference>
<dbReference type="EMBL" id="CP002475">
    <property type="protein sequence ID" value="ADW07017.1"/>
    <property type="molecule type" value="Genomic_DNA"/>
</dbReference>
<evidence type="ECO:0000313" key="1">
    <source>
        <dbReference type="EMBL" id="ADW07017.1"/>
    </source>
</evidence>
<organism evidence="1 2">
    <name type="scientific">Streptomyces pratensis (strain ATCC 33331 / IAF-45CD)</name>
    <dbReference type="NCBI Taxonomy" id="591167"/>
    <lineage>
        <taxon>Bacteria</taxon>
        <taxon>Bacillati</taxon>
        <taxon>Actinomycetota</taxon>
        <taxon>Actinomycetes</taxon>
        <taxon>Kitasatosporales</taxon>
        <taxon>Streptomycetaceae</taxon>
        <taxon>Streptomyces</taxon>
    </lineage>
</organism>
<gene>
    <name evidence="1" type="ordered locus">Sfla_5622</name>
</gene>
<sequence length="87" mass="8829">MDRSALIEAVGRRTAGGGELSADQIGRVVDALFGTVAEAGAIAETLRTGGAVTLVGFGSFHQEDGEAALRPGKALNEFVNDEVGRAG</sequence>
<proteinExistence type="predicted"/>